<evidence type="ECO:0000313" key="3">
    <source>
        <dbReference type="Proteomes" id="UP001189429"/>
    </source>
</evidence>
<comment type="caution">
    <text evidence="2">The sequence shown here is derived from an EMBL/GenBank/DDBJ whole genome shotgun (WGS) entry which is preliminary data.</text>
</comment>
<feature type="region of interest" description="Disordered" evidence="1">
    <location>
        <begin position="163"/>
        <end position="187"/>
    </location>
</feature>
<sequence>MERVDQIHEVLSAQVQRRADFQAKSCTVDIASFDAAIIYYRDDVDFNDSVDVTNYALANVLDTGVSDMKHSDAETCRLARLLFTHQCDNLCAQQRIRMVIAEIYAAQTHIVTREDTPDLRLHLLESAARERQVKLLQPVVQPGVASSAGFAGLSAAQDRLRVTRRRRGGASGSPGGSSGGPAPLSGLTRADPDEVVNLLVRGAADLLDVITRDLHCNVAAAKSITIANSAGLRSKLARALGRHAGVVASSGRNLGGDLVLPRHWECQADLTVAPAVAQAMPLESPTTWIIAAGQAGEAVRELQRALCTAFSTPSLLNASFCFPGLYRPRLDAGDLLRVFEELCACDAFRGGGVLEARLVAATLEGLTSWAQDHQKAAALVHRDQLRGLPALLMSPIMADCTSPETYNLMARVMNLVAWMLPEGRRELQEVIIEDCSEEKVLRHCLVDRVRRHCDETLRRAHQAQRLSREIWEGLMLLQLLWSANEAIARRMNESLQLPPQVLPQSTLGLSLTQTLSQLGNLRHQSLGHTLSATQGTSGGADRLLMGSQAGASLVGQLSSFCAPSVRPPVPAAEFHLQ</sequence>
<gene>
    <name evidence="2" type="ORF">PCOR1329_LOCUS42609</name>
</gene>
<evidence type="ECO:0000256" key="1">
    <source>
        <dbReference type="SAM" id="MobiDB-lite"/>
    </source>
</evidence>
<proteinExistence type="predicted"/>
<protein>
    <submittedName>
        <fullName evidence="2">Uncharacterized protein</fullName>
    </submittedName>
</protein>
<accession>A0ABN9TW47</accession>
<organism evidence="2 3">
    <name type="scientific">Prorocentrum cordatum</name>
    <dbReference type="NCBI Taxonomy" id="2364126"/>
    <lineage>
        <taxon>Eukaryota</taxon>
        <taxon>Sar</taxon>
        <taxon>Alveolata</taxon>
        <taxon>Dinophyceae</taxon>
        <taxon>Prorocentrales</taxon>
        <taxon>Prorocentraceae</taxon>
        <taxon>Prorocentrum</taxon>
    </lineage>
</organism>
<name>A0ABN9TW47_9DINO</name>
<dbReference type="Proteomes" id="UP001189429">
    <property type="component" value="Unassembled WGS sequence"/>
</dbReference>
<feature type="compositionally biased region" description="Gly residues" evidence="1">
    <location>
        <begin position="169"/>
        <end position="179"/>
    </location>
</feature>
<keyword evidence="3" id="KW-1185">Reference proteome</keyword>
<feature type="non-terminal residue" evidence="2">
    <location>
        <position position="577"/>
    </location>
</feature>
<reference evidence="2" key="1">
    <citation type="submission" date="2023-10" db="EMBL/GenBank/DDBJ databases">
        <authorList>
            <person name="Chen Y."/>
            <person name="Shah S."/>
            <person name="Dougan E. K."/>
            <person name="Thang M."/>
            <person name="Chan C."/>
        </authorList>
    </citation>
    <scope>NUCLEOTIDE SEQUENCE [LARGE SCALE GENOMIC DNA]</scope>
</reference>
<dbReference type="EMBL" id="CAUYUJ010015119">
    <property type="protein sequence ID" value="CAK0850093.1"/>
    <property type="molecule type" value="Genomic_DNA"/>
</dbReference>
<evidence type="ECO:0000313" key="2">
    <source>
        <dbReference type="EMBL" id="CAK0850093.1"/>
    </source>
</evidence>